<reference evidence="2 3" key="1">
    <citation type="journal article" date="2015" name="BMC Genomics">
        <title>Insights from the genome of Ophiocordyceps polyrhachis-furcata to pathogenicity and host specificity in insect fungi.</title>
        <authorList>
            <person name="Wichadakul D."/>
            <person name="Kobmoo N."/>
            <person name="Ingsriswang S."/>
            <person name="Tangphatsornruang S."/>
            <person name="Chantasingh D."/>
            <person name="Luangsa-ard J.J."/>
            <person name="Eurwilaichitr L."/>
        </authorList>
    </citation>
    <scope>NUCLEOTIDE SEQUENCE [LARGE SCALE GENOMIC DNA]</scope>
    <source>
        <strain evidence="2 3">BCC 54312</strain>
    </source>
</reference>
<proteinExistence type="predicted"/>
<feature type="compositionally biased region" description="Low complexity" evidence="1">
    <location>
        <begin position="69"/>
        <end position="88"/>
    </location>
</feature>
<evidence type="ECO:0000313" key="2">
    <source>
        <dbReference type="EMBL" id="RCI14630.1"/>
    </source>
</evidence>
<keyword evidence="3" id="KW-1185">Reference proteome</keyword>
<feature type="non-terminal residue" evidence="2">
    <location>
        <position position="1"/>
    </location>
</feature>
<gene>
    <name evidence="2" type="ORF">L249_6977</name>
</gene>
<organism evidence="2 3">
    <name type="scientific">Ophiocordyceps polyrhachis-furcata BCC 54312</name>
    <dbReference type="NCBI Taxonomy" id="1330021"/>
    <lineage>
        <taxon>Eukaryota</taxon>
        <taxon>Fungi</taxon>
        <taxon>Dikarya</taxon>
        <taxon>Ascomycota</taxon>
        <taxon>Pezizomycotina</taxon>
        <taxon>Sordariomycetes</taxon>
        <taxon>Hypocreomycetidae</taxon>
        <taxon>Hypocreales</taxon>
        <taxon>Ophiocordycipitaceae</taxon>
        <taxon>Ophiocordyceps</taxon>
    </lineage>
</organism>
<comment type="caution">
    <text evidence="2">The sequence shown here is derived from an EMBL/GenBank/DDBJ whole genome shotgun (WGS) entry which is preliminary data.</text>
</comment>
<accession>A0A367LJQ3</accession>
<evidence type="ECO:0000256" key="1">
    <source>
        <dbReference type="SAM" id="MobiDB-lite"/>
    </source>
</evidence>
<dbReference type="Proteomes" id="UP000253664">
    <property type="component" value="Unassembled WGS sequence"/>
</dbReference>
<sequence length="98" mass="10862">WVGVGACVRAWAGVELQDVSFLSRAEHSLPAEEERGKKKRVVHRYRDSCSNGFTYYVFLRPVIPPSDEPTSSSFPSPARSPPSSSAIPFLNITPSFSY</sequence>
<dbReference type="AlphaFoldDB" id="A0A367LJQ3"/>
<protein>
    <submittedName>
        <fullName evidence="2">Uncharacterized protein</fullName>
    </submittedName>
</protein>
<dbReference type="EMBL" id="LKCN02000003">
    <property type="protein sequence ID" value="RCI14630.1"/>
    <property type="molecule type" value="Genomic_DNA"/>
</dbReference>
<feature type="region of interest" description="Disordered" evidence="1">
    <location>
        <begin position="66"/>
        <end position="98"/>
    </location>
</feature>
<name>A0A367LJQ3_9HYPO</name>
<evidence type="ECO:0000313" key="3">
    <source>
        <dbReference type="Proteomes" id="UP000253664"/>
    </source>
</evidence>